<name>A0ABD1B863_CARAN</name>
<evidence type="ECO:0000256" key="1">
    <source>
        <dbReference type="ARBA" id="ARBA00022821"/>
    </source>
</evidence>
<sequence length="190" mass="21947">MSCTRFLYISNSKPESSVISLPVPMDKLRDFNIFDCSISEIKTTRSFMSLFQVRIGNCIGLRELTFLMFAPNLKILYVANIQRIEDIINKEKACGVENSEIVPFQKLNELHLANLPQLKNIYWTPLPFPCLEQIIVEKCPNLRMLPLDSKSGKHGENELIIRYGEKEWIEGVEWKDEATKSRFLSSCQQV</sequence>
<dbReference type="PANTHER" id="PTHR33463:SF220">
    <property type="entry name" value="NB-ARC DOMAIN-CONTAINING PROTEIN"/>
    <property type="match status" value="1"/>
</dbReference>
<accession>A0ABD1B863</accession>
<dbReference type="InterPro" id="IPR057135">
    <property type="entry name" value="At4g27190-like_LRR"/>
</dbReference>
<feature type="domain" description="Disease resistance protein At4g27190-like leucine-rich repeats" evidence="2">
    <location>
        <begin position="30"/>
        <end position="145"/>
    </location>
</feature>
<dbReference type="Gene3D" id="3.80.10.10">
    <property type="entry name" value="Ribonuclease Inhibitor"/>
    <property type="match status" value="1"/>
</dbReference>
<dbReference type="Proteomes" id="UP001558713">
    <property type="component" value="Unassembled WGS sequence"/>
</dbReference>
<dbReference type="InterPro" id="IPR050905">
    <property type="entry name" value="Plant_NBS-LRR"/>
</dbReference>
<reference evidence="3 4" key="1">
    <citation type="submission" date="2024-04" db="EMBL/GenBank/DDBJ databases">
        <title>Genome assembly C_amara_ONT_v2.</title>
        <authorList>
            <person name="Yant L."/>
            <person name="Moore C."/>
            <person name="Slenker M."/>
        </authorList>
    </citation>
    <scope>NUCLEOTIDE SEQUENCE [LARGE SCALE GENOMIC DNA]</scope>
    <source>
        <tissue evidence="3">Leaf</tissue>
    </source>
</reference>
<evidence type="ECO:0000313" key="4">
    <source>
        <dbReference type="Proteomes" id="UP001558713"/>
    </source>
</evidence>
<evidence type="ECO:0000313" key="3">
    <source>
        <dbReference type="EMBL" id="KAL1215126.1"/>
    </source>
</evidence>
<dbReference type="EMBL" id="JBANAX010000291">
    <property type="protein sequence ID" value="KAL1215126.1"/>
    <property type="molecule type" value="Genomic_DNA"/>
</dbReference>
<organism evidence="3 4">
    <name type="scientific">Cardamine amara subsp. amara</name>
    <dbReference type="NCBI Taxonomy" id="228776"/>
    <lineage>
        <taxon>Eukaryota</taxon>
        <taxon>Viridiplantae</taxon>
        <taxon>Streptophyta</taxon>
        <taxon>Embryophyta</taxon>
        <taxon>Tracheophyta</taxon>
        <taxon>Spermatophyta</taxon>
        <taxon>Magnoliopsida</taxon>
        <taxon>eudicotyledons</taxon>
        <taxon>Gunneridae</taxon>
        <taxon>Pentapetalae</taxon>
        <taxon>rosids</taxon>
        <taxon>malvids</taxon>
        <taxon>Brassicales</taxon>
        <taxon>Brassicaceae</taxon>
        <taxon>Cardamineae</taxon>
        <taxon>Cardamine</taxon>
    </lineage>
</organism>
<keyword evidence="4" id="KW-1185">Reference proteome</keyword>
<dbReference type="InterPro" id="IPR032675">
    <property type="entry name" value="LRR_dom_sf"/>
</dbReference>
<protein>
    <submittedName>
        <fullName evidence="3">Disease resistance protein</fullName>
    </submittedName>
</protein>
<gene>
    <name evidence="3" type="ORF">V5N11_028589</name>
</gene>
<keyword evidence="1" id="KW-0611">Plant defense</keyword>
<comment type="caution">
    <text evidence="3">The sequence shown here is derived from an EMBL/GenBank/DDBJ whole genome shotgun (WGS) entry which is preliminary data.</text>
</comment>
<evidence type="ECO:0000259" key="2">
    <source>
        <dbReference type="Pfam" id="PF23247"/>
    </source>
</evidence>
<dbReference type="Pfam" id="PF23247">
    <property type="entry name" value="LRR_RPS2"/>
    <property type="match status" value="1"/>
</dbReference>
<dbReference type="AlphaFoldDB" id="A0ABD1B863"/>
<dbReference type="PANTHER" id="PTHR33463">
    <property type="entry name" value="NB-ARC DOMAIN-CONTAINING PROTEIN-RELATED"/>
    <property type="match status" value="1"/>
</dbReference>
<dbReference type="SUPFAM" id="SSF52058">
    <property type="entry name" value="L domain-like"/>
    <property type="match status" value="1"/>
</dbReference>
<proteinExistence type="predicted"/>